<dbReference type="SMART" id="SM00493">
    <property type="entry name" value="TOPRIM"/>
    <property type="match status" value="1"/>
</dbReference>
<evidence type="ECO:0000256" key="4">
    <source>
        <dbReference type="ARBA" id="ARBA00023029"/>
    </source>
</evidence>
<protein>
    <recommendedName>
        <fullName evidence="3">DNA topoisomerase</fullName>
        <ecNumber evidence="3">5.6.2.1</ecNumber>
    </recommendedName>
    <alternativeName>
        <fullName evidence="10">Omega-protein</fullName>
    </alternativeName>
    <alternativeName>
        <fullName evidence="9">Relaxing enzyme</fullName>
    </alternativeName>
    <alternativeName>
        <fullName evidence="7">Swivelase</fullName>
    </alternativeName>
    <alternativeName>
        <fullName evidence="8">Untwisting enzyme</fullName>
    </alternativeName>
</protein>
<dbReference type="EMBL" id="RQHV01000038">
    <property type="protein sequence ID" value="TGN11644.1"/>
    <property type="molecule type" value="Genomic_DNA"/>
</dbReference>
<dbReference type="Proteomes" id="UP000298264">
    <property type="component" value="Unassembled WGS sequence"/>
</dbReference>
<keyword evidence="14" id="KW-1185">Reference proteome</keyword>
<feature type="domain" description="Toprim" evidence="11">
    <location>
        <begin position="1"/>
        <end position="107"/>
    </location>
</feature>
<dbReference type="SUPFAM" id="SSF56712">
    <property type="entry name" value="Prokaryotic type I DNA topoisomerase"/>
    <property type="match status" value="1"/>
</dbReference>
<dbReference type="PANTHER" id="PTHR42785:SF1">
    <property type="entry name" value="DNA TOPOISOMERASE"/>
    <property type="match status" value="1"/>
</dbReference>
<dbReference type="InterPro" id="IPR013497">
    <property type="entry name" value="Topo_IA_cen"/>
</dbReference>
<keyword evidence="4" id="KW-0799">Topoisomerase</keyword>
<dbReference type="CDD" id="cd00186">
    <property type="entry name" value="TOP1Ac"/>
    <property type="match status" value="1"/>
</dbReference>
<dbReference type="InterPro" id="IPR006171">
    <property type="entry name" value="TOPRIM_dom"/>
</dbReference>
<dbReference type="Gene3D" id="1.10.460.10">
    <property type="entry name" value="Topoisomerase I, domain 2"/>
    <property type="match status" value="1"/>
</dbReference>
<evidence type="ECO:0000259" key="12">
    <source>
        <dbReference type="PROSITE" id="PS52039"/>
    </source>
</evidence>
<name>A0A4V3JX84_9LEPT</name>
<dbReference type="NCBIfam" id="TIGR01051">
    <property type="entry name" value="topA_bact"/>
    <property type="match status" value="1"/>
</dbReference>
<evidence type="ECO:0000313" key="14">
    <source>
        <dbReference type="Proteomes" id="UP000298264"/>
    </source>
</evidence>
<dbReference type="SMART" id="SM00437">
    <property type="entry name" value="TOP1Ac"/>
    <property type="match status" value="1"/>
</dbReference>
<dbReference type="InterPro" id="IPR013824">
    <property type="entry name" value="Topo_IA_cen_sub1"/>
</dbReference>
<evidence type="ECO:0000256" key="10">
    <source>
        <dbReference type="ARBA" id="ARBA00032877"/>
    </source>
</evidence>
<dbReference type="Gene3D" id="3.40.50.140">
    <property type="match status" value="1"/>
</dbReference>
<dbReference type="PRINTS" id="PR00417">
    <property type="entry name" value="PRTPISMRASEI"/>
</dbReference>
<dbReference type="GO" id="GO:0006265">
    <property type="term" value="P:DNA topological change"/>
    <property type="evidence" value="ECO:0007669"/>
    <property type="project" value="InterPro"/>
</dbReference>
<keyword evidence="5" id="KW-0238">DNA-binding</keyword>
<dbReference type="InterPro" id="IPR013825">
    <property type="entry name" value="Topo_IA_cen_sub2"/>
</dbReference>
<evidence type="ECO:0000256" key="9">
    <source>
        <dbReference type="ARBA" id="ARBA00032235"/>
    </source>
</evidence>
<dbReference type="InterPro" id="IPR000380">
    <property type="entry name" value="Topo_IA"/>
</dbReference>
<dbReference type="Gene3D" id="1.10.290.10">
    <property type="entry name" value="Topoisomerase I, domain 4"/>
    <property type="match status" value="1"/>
</dbReference>
<dbReference type="InterPro" id="IPR003602">
    <property type="entry name" value="Topo_IA_DNA-bd_dom"/>
</dbReference>
<dbReference type="AlphaFoldDB" id="A0A4V3JX84"/>
<evidence type="ECO:0000256" key="6">
    <source>
        <dbReference type="ARBA" id="ARBA00023235"/>
    </source>
</evidence>
<organism evidence="13 14">
    <name type="scientific">Leptospira ilyithenensis</name>
    <dbReference type="NCBI Taxonomy" id="2484901"/>
    <lineage>
        <taxon>Bacteria</taxon>
        <taxon>Pseudomonadati</taxon>
        <taxon>Spirochaetota</taxon>
        <taxon>Spirochaetia</taxon>
        <taxon>Leptospirales</taxon>
        <taxon>Leptospiraceae</taxon>
        <taxon>Leptospira</taxon>
    </lineage>
</organism>
<evidence type="ECO:0000256" key="1">
    <source>
        <dbReference type="ARBA" id="ARBA00000213"/>
    </source>
</evidence>
<dbReference type="InterPro" id="IPR023405">
    <property type="entry name" value="Topo_IA_core_domain"/>
</dbReference>
<dbReference type="InterPro" id="IPR013826">
    <property type="entry name" value="Topo_IA_cen_sub3"/>
</dbReference>
<evidence type="ECO:0000256" key="2">
    <source>
        <dbReference type="ARBA" id="ARBA00009446"/>
    </source>
</evidence>
<dbReference type="PROSITE" id="PS52039">
    <property type="entry name" value="TOPO_IA_2"/>
    <property type="match status" value="1"/>
</dbReference>
<comment type="similarity">
    <text evidence="2">Belongs to the type IA topoisomerase family.</text>
</comment>
<gene>
    <name evidence="13" type="primary">topA</name>
    <name evidence="13" type="ORF">EHS11_05970</name>
</gene>
<dbReference type="PROSITE" id="PS50880">
    <property type="entry name" value="TOPRIM"/>
    <property type="match status" value="1"/>
</dbReference>
<evidence type="ECO:0000256" key="5">
    <source>
        <dbReference type="ARBA" id="ARBA00023125"/>
    </source>
</evidence>
<evidence type="ECO:0000313" key="13">
    <source>
        <dbReference type="EMBL" id="TGN11644.1"/>
    </source>
</evidence>
<dbReference type="Gene3D" id="2.70.20.10">
    <property type="entry name" value="Topoisomerase I, domain 3"/>
    <property type="match status" value="1"/>
</dbReference>
<sequence length="615" mass="70038">MVESPTKAAALQSYLDGDWKVVATKGHIKDLPPKQYGIDFANDFEPSYEWLKGKKTLFSNIRKLSKSSSHIYIASDPDREGEMIAEHISNELGDKKGNMFRIRLKEISKQEVISALKNPSTVDRQLVDSQVARRVIDRIFGFEISPFLWKYLGGSSLSAGRVQSTVLRWICEREAEIRNFIPEVYVSLKAKMTNKEENFELDYVLPKSKERLNEKEAKSVLSKYGVSGKGKARPDTFLTLESIDEKEYKNYPPPPFTTAVLQETASRVFGFSGSHTMKIAQVLFEGKRMKNGEYQGLITYMRTDSTHVTDGKKKIALRFLNEKFSDLVRGVPTKGKEKLHSQGAHEAILPIDPYLMPESLRSSLKPDEFKLYELIWQRFLESFLLPETGIERSYIFESKGERWNTKEKEGKSPGFKGFLGKDKPPVDLRKGLKPGTKVPVTEWIWEDKKTSPPARYTEGSLIQKMEKTGVGRPSTYSQTLATLMKRKYVSQNQKKIGASALGESVNDLLVERFDEIVGENFTKSMEEELDLLAGGSGARVKLIRTFYHRVLELKKLTSAVKKEKTKDKGKWVPQKGTRTCPTCNEGMILTKFSKTGKTIYYCSRYPHCDYASYEE</sequence>
<dbReference type="EC" id="5.6.2.1" evidence="3"/>
<dbReference type="GO" id="GO:0003917">
    <property type="term" value="F:DNA topoisomerase type I (single strand cut, ATP-independent) activity"/>
    <property type="evidence" value="ECO:0007669"/>
    <property type="project" value="UniProtKB-EC"/>
</dbReference>
<feature type="domain" description="Topo IA-type catalytic" evidence="12">
    <location>
        <begin position="123"/>
        <end position="554"/>
    </location>
</feature>
<dbReference type="SMART" id="SM00436">
    <property type="entry name" value="TOP1Bc"/>
    <property type="match status" value="1"/>
</dbReference>
<comment type="catalytic activity">
    <reaction evidence="1">
        <text>ATP-independent breakage of single-stranded DNA, followed by passage and rejoining.</text>
        <dbReference type="EC" id="5.6.2.1"/>
    </reaction>
</comment>
<dbReference type="OrthoDB" id="9804262at2"/>
<dbReference type="InterPro" id="IPR003601">
    <property type="entry name" value="Topo_IA_2"/>
</dbReference>
<reference evidence="13" key="1">
    <citation type="journal article" date="2019" name="PLoS Negl. Trop. Dis.">
        <title>Revisiting the worldwide diversity of Leptospira species in the environment.</title>
        <authorList>
            <person name="Vincent A.T."/>
            <person name="Schiettekatte O."/>
            <person name="Bourhy P."/>
            <person name="Veyrier F.J."/>
            <person name="Picardeau M."/>
        </authorList>
    </citation>
    <scope>NUCLEOTIDE SEQUENCE [LARGE SCALE GENOMIC DNA]</scope>
    <source>
        <strain evidence="13">201400974</strain>
    </source>
</reference>
<dbReference type="RefSeq" id="WP_135763494.1">
    <property type="nucleotide sequence ID" value="NZ_RQHV01000038.1"/>
</dbReference>
<dbReference type="PANTHER" id="PTHR42785">
    <property type="entry name" value="DNA TOPOISOMERASE, TYPE IA, CORE"/>
    <property type="match status" value="1"/>
</dbReference>
<evidence type="ECO:0000259" key="11">
    <source>
        <dbReference type="PROSITE" id="PS50880"/>
    </source>
</evidence>
<dbReference type="Pfam" id="PF01751">
    <property type="entry name" value="Toprim"/>
    <property type="match status" value="1"/>
</dbReference>
<evidence type="ECO:0000256" key="3">
    <source>
        <dbReference type="ARBA" id="ARBA00012891"/>
    </source>
</evidence>
<dbReference type="InterPro" id="IPR005733">
    <property type="entry name" value="TopoI_bac-type"/>
</dbReference>
<evidence type="ECO:0000256" key="7">
    <source>
        <dbReference type="ARBA" id="ARBA00030003"/>
    </source>
</evidence>
<evidence type="ECO:0000256" key="8">
    <source>
        <dbReference type="ARBA" id="ARBA00031985"/>
    </source>
</evidence>
<comment type="caution">
    <text evidence="13">The sequence shown here is derived from an EMBL/GenBank/DDBJ whole genome shotgun (WGS) entry which is preliminary data.</text>
</comment>
<keyword evidence="6 13" id="KW-0413">Isomerase</keyword>
<accession>A0A4V3JX84</accession>
<dbReference type="GO" id="GO:0003677">
    <property type="term" value="F:DNA binding"/>
    <property type="evidence" value="ECO:0007669"/>
    <property type="project" value="UniProtKB-KW"/>
</dbReference>
<proteinExistence type="inferred from homology"/>
<dbReference type="Pfam" id="PF01131">
    <property type="entry name" value="Topoisom_bac"/>
    <property type="match status" value="1"/>
</dbReference>